<dbReference type="PANTHER" id="PTHR37171:SF1">
    <property type="entry name" value="SERINE_THREONINE-PROTEIN KINASE YRZF-RELATED"/>
    <property type="match status" value="1"/>
</dbReference>
<keyword evidence="1" id="KW-0547">Nucleotide-binding</keyword>
<dbReference type="Gene3D" id="1.10.510.10">
    <property type="entry name" value="Transferase(Phosphotransferase) domain 1"/>
    <property type="match status" value="1"/>
</dbReference>
<proteinExistence type="predicted"/>
<dbReference type="GO" id="GO:0005524">
    <property type="term" value="F:ATP binding"/>
    <property type="evidence" value="ECO:0007669"/>
    <property type="project" value="UniProtKB-UniRule"/>
</dbReference>
<keyword evidence="3" id="KW-0418">Kinase</keyword>
<dbReference type="GO" id="GO:0004672">
    <property type="term" value="F:protein kinase activity"/>
    <property type="evidence" value="ECO:0007669"/>
    <property type="project" value="InterPro"/>
</dbReference>
<dbReference type="RefSeq" id="WP_229735404.1">
    <property type="nucleotide sequence ID" value="NZ_BMEL01000004.1"/>
</dbReference>
<keyword evidence="3" id="KW-0808">Transferase</keyword>
<dbReference type="EMBL" id="BMEL01000004">
    <property type="protein sequence ID" value="GGF32173.1"/>
    <property type="molecule type" value="Genomic_DNA"/>
</dbReference>
<evidence type="ECO:0000313" key="4">
    <source>
        <dbReference type="Proteomes" id="UP000660110"/>
    </source>
</evidence>
<feature type="domain" description="Protein kinase" evidence="2">
    <location>
        <begin position="24"/>
        <end position="201"/>
    </location>
</feature>
<keyword evidence="4" id="KW-1185">Reference proteome</keyword>
<reference evidence="3" key="2">
    <citation type="submission" date="2020-09" db="EMBL/GenBank/DDBJ databases">
        <authorList>
            <person name="Sun Q."/>
            <person name="Zhou Y."/>
        </authorList>
    </citation>
    <scope>NUCLEOTIDE SEQUENCE</scope>
    <source>
        <strain evidence="3">CGMCC 1.12153</strain>
    </source>
</reference>
<evidence type="ECO:0000256" key="1">
    <source>
        <dbReference type="PROSITE-ProRule" id="PRU10141"/>
    </source>
</evidence>
<name>A0A917BB90_HALAA</name>
<comment type="caution">
    <text evidence="3">The sequence shown here is derived from an EMBL/GenBank/DDBJ whole genome shotgun (WGS) entry which is preliminary data.</text>
</comment>
<dbReference type="InterPro" id="IPR017441">
    <property type="entry name" value="Protein_kinase_ATP_BS"/>
</dbReference>
<gene>
    <name evidence="3" type="primary">yrzF</name>
    <name evidence="3" type="ORF">GCM10010954_34190</name>
</gene>
<dbReference type="InterPro" id="IPR052396">
    <property type="entry name" value="Meiotic_Drive_Suppr_Kinase"/>
</dbReference>
<reference evidence="3" key="1">
    <citation type="journal article" date="2014" name="Int. J. Syst. Evol. Microbiol.">
        <title>Complete genome sequence of Corynebacterium casei LMG S-19264T (=DSM 44701T), isolated from a smear-ripened cheese.</title>
        <authorList>
            <consortium name="US DOE Joint Genome Institute (JGI-PGF)"/>
            <person name="Walter F."/>
            <person name="Albersmeier A."/>
            <person name="Kalinowski J."/>
            <person name="Ruckert C."/>
        </authorList>
    </citation>
    <scope>NUCLEOTIDE SEQUENCE</scope>
    <source>
        <strain evidence="3">CGMCC 1.12153</strain>
    </source>
</reference>
<feature type="binding site" evidence="1">
    <location>
        <position position="50"/>
    </location>
    <ligand>
        <name>ATP</name>
        <dbReference type="ChEBI" id="CHEBI:30616"/>
    </ligand>
</feature>
<dbReference type="InterPro" id="IPR011009">
    <property type="entry name" value="Kinase-like_dom_sf"/>
</dbReference>
<sequence length="201" mass="23351">MKTKSIAELTQGVWLVDQKVKEFPEEFSLIGQGRSAAVFKLEGARTLAVKVFYPAYKELAHKEADIYSKLENHVYYPELIEVGEGYLVLEYLNGITFYDCLVNGVPITPSMVAMVDEALNYARECGLNPSDTHLKNIILTKDHKIKVIDVVRFTQSEECPHWSDLKKAYYSYYLKRYFPKRFAPLFIELIIRLYRKRLLPI</sequence>
<keyword evidence="1" id="KW-0067">ATP-binding</keyword>
<evidence type="ECO:0000313" key="3">
    <source>
        <dbReference type="EMBL" id="GGF32173.1"/>
    </source>
</evidence>
<accession>A0A917BB90</accession>
<dbReference type="PROSITE" id="PS00107">
    <property type="entry name" value="PROTEIN_KINASE_ATP"/>
    <property type="match status" value="1"/>
</dbReference>
<dbReference type="InterPro" id="IPR000719">
    <property type="entry name" value="Prot_kinase_dom"/>
</dbReference>
<dbReference type="PROSITE" id="PS50011">
    <property type="entry name" value="PROTEIN_KINASE_DOM"/>
    <property type="match status" value="1"/>
</dbReference>
<dbReference type="SUPFAM" id="SSF56112">
    <property type="entry name" value="Protein kinase-like (PK-like)"/>
    <property type="match status" value="1"/>
</dbReference>
<evidence type="ECO:0000259" key="2">
    <source>
        <dbReference type="PROSITE" id="PS50011"/>
    </source>
</evidence>
<protein>
    <submittedName>
        <fullName evidence="3">Serine/threonine-protein kinase YrzF</fullName>
    </submittedName>
</protein>
<dbReference type="Proteomes" id="UP000660110">
    <property type="component" value="Unassembled WGS sequence"/>
</dbReference>
<dbReference type="PANTHER" id="PTHR37171">
    <property type="entry name" value="SERINE/THREONINE-PROTEIN KINASE YRZF-RELATED"/>
    <property type="match status" value="1"/>
</dbReference>
<dbReference type="AlphaFoldDB" id="A0A917BB90"/>
<organism evidence="3 4">
    <name type="scientific">Halobacillus andaensis</name>
    <dbReference type="NCBI Taxonomy" id="1176239"/>
    <lineage>
        <taxon>Bacteria</taxon>
        <taxon>Bacillati</taxon>
        <taxon>Bacillota</taxon>
        <taxon>Bacilli</taxon>
        <taxon>Bacillales</taxon>
        <taxon>Bacillaceae</taxon>
        <taxon>Halobacillus</taxon>
    </lineage>
</organism>